<dbReference type="PROSITE" id="PS00666">
    <property type="entry name" value="DHDPS_2"/>
    <property type="match status" value="1"/>
</dbReference>
<evidence type="ECO:0000313" key="6">
    <source>
        <dbReference type="Proteomes" id="UP000310189"/>
    </source>
</evidence>
<dbReference type="PANTHER" id="PTHR12128:SF66">
    <property type="entry name" value="4-HYDROXY-2-OXOGLUTARATE ALDOLASE, MITOCHONDRIAL"/>
    <property type="match status" value="1"/>
</dbReference>
<evidence type="ECO:0000259" key="4">
    <source>
        <dbReference type="Pfam" id="PF00899"/>
    </source>
</evidence>
<protein>
    <recommendedName>
        <fullName evidence="4">THIF-type NAD/FAD binding fold domain-containing protein</fullName>
    </recommendedName>
</protein>
<gene>
    <name evidence="5" type="ORF">E3P99_01438</name>
</gene>
<dbReference type="Gene3D" id="3.20.20.70">
    <property type="entry name" value="Aldolase class I"/>
    <property type="match status" value="1"/>
</dbReference>
<dbReference type="CDD" id="cd00408">
    <property type="entry name" value="DHDPS-like"/>
    <property type="match status" value="1"/>
</dbReference>
<dbReference type="Gene3D" id="3.40.50.720">
    <property type="entry name" value="NAD(P)-binding Rossmann-like Domain"/>
    <property type="match status" value="1"/>
</dbReference>
<dbReference type="OrthoDB" id="191315at2759"/>
<feature type="domain" description="THIF-type NAD/FAD binding fold" evidence="4">
    <location>
        <begin position="12"/>
        <end position="319"/>
    </location>
</feature>
<keyword evidence="3" id="KW-0704">Schiff base</keyword>
<dbReference type="GO" id="GO:0008641">
    <property type="term" value="F:ubiquitin-like modifier activating enzyme activity"/>
    <property type="evidence" value="ECO:0007669"/>
    <property type="project" value="InterPro"/>
</dbReference>
<accession>A0A4T0FQG7</accession>
<organism evidence="5 6">
    <name type="scientific">Wallemia hederae</name>
    <dbReference type="NCBI Taxonomy" id="1540922"/>
    <lineage>
        <taxon>Eukaryota</taxon>
        <taxon>Fungi</taxon>
        <taxon>Dikarya</taxon>
        <taxon>Basidiomycota</taxon>
        <taxon>Wallemiomycotina</taxon>
        <taxon>Wallemiomycetes</taxon>
        <taxon>Wallemiales</taxon>
        <taxon>Wallemiaceae</taxon>
        <taxon>Wallemia</taxon>
    </lineage>
</organism>
<proteinExistence type="inferred from homology"/>
<evidence type="ECO:0000256" key="2">
    <source>
        <dbReference type="ARBA" id="ARBA00023239"/>
    </source>
</evidence>
<evidence type="ECO:0000313" key="5">
    <source>
        <dbReference type="EMBL" id="TIA90688.1"/>
    </source>
</evidence>
<dbReference type="InterPro" id="IPR000594">
    <property type="entry name" value="ThiF_NAD_FAD-bd"/>
</dbReference>
<dbReference type="InterPro" id="IPR020625">
    <property type="entry name" value="Schiff_base-form_aldolases_AS"/>
</dbReference>
<sequence>MTSITDAEANLYDRQIRLWGLSAQNKIRSSHVVIVNALRGVACEVAKNLVLAGVGKLSLIVEDGDLNHLQVSGSTAIFIRDGDSDDALTQLKKNMSNLNPHVDIQIHTVSSYKDSVDAYKSANVVMATDLHPSSYTAIQAHLNNLTPLYAVGALGLAGYVILLNGSIDANGDQKQYKQLADVLTSKPGETARKMRDKRELLSKWRGWLLVLAWWTWLDQHNRPVTTDESDIEKFHQLILTKANEAGITQDQDMSLPFNTAEVASAIPSLNTSIAPVHATLGGFMAQDIISAISSKHPGSNAAWNWLSYDATIGAFGRFKLYLQRLYFPYHQPLQMALQRGNYAPIPTFFNDDDAQSIDVNTSATHALNIVKAGVVGIVCQGSTAEWVTLSTDEKRELTRAVRNTLNSNGYKSTPIIAGISAQSTQQAIELSKLAKEDGAQAVLSLPPTYFAASLTQSALTSFYDALATHSPLPVLIYSFPSVSNGLVLSADSIISLAQHTNIIGIKQTDHDIGKMVRLGDLHNSNFYTLAGASNYLTAALAVGAIGSITGAANYAPELVTAVQRAHDGGDTEKALQLQRKLAALEDEVGKGGIPAIKLASAVKYGYKHALPRHPVPACTDAVRASITEALKKV</sequence>
<evidence type="ECO:0000256" key="3">
    <source>
        <dbReference type="ARBA" id="ARBA00023270"/>
    </source>
</evidence>
<dbReference type="Proteomes" id="UP000310189">
    <property type="component" value="Unassembled WGS sequence"/>
</dbReference>
<name>A0A4T0FQG7_9BASI</name>
<dbReference type="PANTHER" id="PTHR12128">
    <property type="entry name" value="DIHYDRODIPICOLINATE SYNTHASE"/>
    <property type="match status" value="1"/>
</dbReference>
<dbReference type="GO" id="GO:0008840">
    <property type="term" value="F:4-hydroxy-tetrahydrodipicolinate synthase activity"/>
    <property type="evidence" value="ECO:0007669"/>
    <property type="project" value="TreeGrafter"/>
</dbReference>
<dbReference type="SMART" id="SM01130">
    <property type="entry name" value="DHDPS"/>
    <property type="match status" value="1"/>
</dbReference>
<dbReference type="InterPro" id="IPR035985">
    <property type="entry name" value="Ubiquitin-activating_enz"/>
</dbReference>
<keyword evidence="2" id="KW-0456">Lyase</keyword>
<reference evidence="5 6" key="1">
    <citation type="submission" date="2019-03" db="EMBL/GenBank/DDBJ databases">
        <title>Sequencing 23 genomes of Wallemia ichthyophaga.</title>
        <authorList>
            <person name="Gostincar C."/>
        </authorList>
    </citation>
    <scope>NUCLEOTIDE SEQUENCE [LARGE SCALE GENOMIC DNA]</scope>
    <source>
        <strain evidence="5 6">EXF-5753</strain>
    </source>
</reference>
<comment type="similarity">
    <text evidence="1">Belongs to the DapA family.</text>
</comment>
<dbReference type="InterPro" id="IPR002220">
    <property type="entry name" value="DapA-like"/>
</dbReference>
<dbReference type="Pfam" id="PF00701">
    <property type="entry name" value="DHDPS"/>
    <property type="match status" value="1"/>
</dbReference>
<dbReference type="PRINTS" id="PR00146">
    <property type="entry name" value="DHPICSNTHASE"/>
</dbReference>
<keyword evidence="6" id="KW-1185">Reference proteome</keyword>
<dbReference type="SUPFAM" id="SSF69572">
    <property type="entry name" value="Activating enzymes of the ubiquitin-like proteins"/>
    <property type="match status" value="1"/>
</dbReference>
<dbReference type="AlphaFoldDB" id="A0A4T0FQG7"/>
<dbReference type="SUPFAM" id="SSF51569">
    <property type="entry name" value="Aldolase"/>
    <property type="match status" value="1"/>
</dbReference>
<dbReference type="Pfam" id="PF00899">
    <property type="entry name" value="ThiF"/>
    <property type="match status" value="1"/>
</dbReference>
<comment type="caution">
    <text evidence="5">The sequence shown here is derived from an EMBL/GenBank/DDBJ whole genome shotgun (WGS) entry which is preliminary data.</text>
</comment>
<dbReference type="InterPro" id="IPR013785">
    <property type="entry name" value="Aldolase_TIM"/>
</dbReference>
<dbReference type="GO" id="GO:0044281">
    <property type="term" value="P:small molecule metabolic process"/>
    <property type="evidence" value="ECO:0007669"/>
    <property type="project" value="UniProtKB-ARBA"/>
</dbReference>
<evidence type="ECO:0000256" key="1">
    <source>
        <dbReference type="ARBA" id="ARBA00007592"/>
    </source>
</evidence>
<dbReference type="EMBL" id="SPNW01000017">
    <property type="protein sequence ID" value="TIA90688.1"/>
    <property type="molecule type" value="Genomic_DNA"/>
</dbReference>